<dbReference type="InterPro" id="IPR052027">
    <property type="entry name" value="PspC"/>
</dbReference>
<keyword evidence="2" id="KW-1003">Cell membrane</keyword>
<dbReference type="Proteomes" id="UP000823201">
    <property type="component" value="Unassembled WGS sequence"/>
</dbReference>
<gene>
    <name evidence="8" type="ORF">JOC27_000649</name>
</gene>
<comment type="subcellular location">
    <subcellularLocation>
        <location evidence="1">Cell membrane</location>
        <topology evidence="1">Single-pass membrane protein</topology>
    </subcellularLocation>
</comment>
<keyword evidence="5 6" id="KW-0472">Membrane</keyword>
<dbReference type="RefSeq" id="WP_205005558.1">
    <property type="nucleotide sequence ID" value="NZ_CBCRXA010000033.1"/>
</dbReference>
<evidence type="ECO:0000256" key="4">
    <source>
        <dbReference type="ARBA" id="ARBA00022989"/>
    </source>
</evidence>
<protein>
    <submittedName>
        <fullName evidence="8">Phage shock protein C</fullName>
    </submittedName>
</protein>
<evidence type="ECO:0000256" key="1">
    <source>
        <dbReference type="ARBA" id="ARBA00004162"/>
    </source>
</evidence>
<evidence type="ECO:0000256" key="2">
    <source>
        <dbReference type="ARBA" id="ARBA00022475"/>
    </source>
</evidence>
<evidence type="ECO:0000256" key="5">
    <source>
        <dbReference type="ARBA" id="ARBA00023136"/>
    </source>
</evidence>
<dbReference type="PANTHER" id="PTHR33885">
    <property type="entry name" value="PHAGE SHOCK PROTEIN C"/>
    <property type="match status" value="1"/>
</dbReference>
<name>A0ABS2Q660_9BACL</name>
<reference evidence="8 9" key="1">
    <citation type="submission" date="2021-01" db="EMBL/GenBank/DDBJ databases">
        <title>Genomic Encyclopedia of Type Strains, Phase IV (KMG-IV): sequencing the most valuable type-strain genomes for metagenomic binning, comparative biology and taxonomic classification.</title>
        <authorList>
            <person name="Goeker M."/>
        </authorList>
    </citation>
    <scope>NUCLEOTIDE SEQUENCE [LARGE SCALE GENOMIC DNA]</scope>
    <source>
        <strain evidence="8 9">DSM 100968</strain>
    </source>
</reference>
<dbReference type="PANTHER" id="PTHR33885:SF3">
    <property type="entry name" value="PHAGE SHOCK PROTEIN C"/>
    <property type="match status" value="1"/>
</dbReference>
<evidence type="ECO:0000256" key="6">
    <source>
        <dbReference type="SAM" id="Phobius"/>
    </source>
</evidence>
<comment type="caution">
    <text evidence="8">The sequence shown here is derived from an EMBL/GenBank/DDBJ whole genome shotgun (WGS) entry which is preliminary data.</text>
</comment>
<keyword evidence="3 6" id="KW-0812">Transmembrane</keyword>
<evidence type="ECO:0000313" key="8">
    <source>
        <dbReference type="EMBL" id="MBM7657208.1"/>
    </source>
</evidence>
<feature type="transmembrane region" description="Helical" evidence="6">
    <location>
        <begin position="34"/>
        <end position="59"/>
    </location>
</feature>
<sequence length="63" mass="7269">MHKRLYRSRSNRVLQGVLGGIGEYFEIDPTLVRLIFIVITLVTALVPCIIGYFLAYLIMPEER</sequence>
<evidence type="ECO:0000256" key="3">
    <source>
        <dbReference type="ARBA" id="ARBA00022692"/>
    </source>
</evidence>
<proteinExistence type="predicted"/>
<keyword evidence="9" id="KW-1185">Reference proteome</keyword>
<organism evidence="8 9">
    <name type="scientific">Sporolactobacillus spathodeae</name>
    <dbReference type="NCBI Taxonomy" id="1465502"/>
    <lineage>
        <taxon>Bacteria</taxon>
        <taxon>Bacillati</taxon>
        <taxon>Bacillota</taxon>
        <taxon>Bacilli</taxon>
        <taxon>Bacillales</taxon>
        <taxon>Sporolactobacillaceae</taxon>
        <taxon>Sporolactobacillus</taxon>
    </lineage>
</organism>
<dbReference type="InterPro" id="IPR007168">
    <property type="entry name" value="Phageshock_PspC_N"/>
</dbReference>
<dbReference type="EMBL" id="JAFBEV010000004">
    <property type="protein sequence ID" value="MBM7657208.1"/>
    <property type="molecule type" value="Genomic_DNA"/>
</dbReference>
<evidence type="ECO:0000259" key="7">
    <source>
        <dbReference type="Pfam" id="PF04024"/>
    </source>
</evidence>
<accession>A0ABS2Q660</accession>
<feature type="domain" description="Phage shock protein PspC N-terminal" evidence="7">
    <location>
        <begin position="3"/>
        <end position="62"/>
    </location>
</feature>
<keyword evidence="4 6" id="KW-1133">Transmembrane helix</keyword>
<dbReference type="Pfam" id="PF04024">
    <property type="entry name" value="PspC"/>
    <property type="match status" value="1"/>
</dbReference>
<evidence type="ECO:0000313" key="9">
    <source>
        <dbReference type="Proteomes" id="UP000823201"/>
    </source>
</evidence>